<dbReference type="SMART" id="SM00345">
    <property type="entry name" value="HTH_GNTR"/>
    <property type="match status" value="1"/>
</dbReference>
<dbReference type="SUPFAM" id="SSF53383">
    <property type="entry name" value="PLP-dependent transferases"/>
    <property type="match status" value="1"/>
</dbReference>
<dbReference type="GO" id="GO:0008483">
    <property type="term" value="F:transaminase activity"/>
    <property type="evidence" value="ECO:0007669"/>
    <property type="project" value="UniProtKB-KW"/>
</dbReference>
<comment type="caution">
    <text evidence="7">The sequence shown here is derived from an EMBL/GenBank/DDBJ whole genome shotgun (WGS) entry which is preliminary data.</text>
</comment>
<dbReference type="PRINTS" id="PR00035">
    <property type="entry name" value="HTHGNTR"/>
</dbReference>
<dbReference type="Gene3D" id="1.10.10.10">
    <property type="entry name" value="Winged helix-like DNA-binding domain superfamily/Winged helix DNA-binding domain"/>
    <property type="match status" value="1"/>
</dbReference>
<keyword evidence="7" id="KW-0032">Aminotransferase</keyword>
<keyword evidence="8" id="KW-1185">Reference proteome</keyword>
<sequence length="452" mass="48802">MLEIPGPGFASVLGGWRQAPGPLVNALALAIRYAVIDGRIPVGTRLPSERSLAAALQVSRGTVVTALATLRDTGWLRTRHGSGSTIQLPPEVTDRTAPWSVDHGDGLDLTRAVPAAPHVAYLEASRRAVQRSATLLVDAAEPDAGLPQLRELLADRYTREGLPTRSDQILITAGARAALTLLVDHLHDRTRPYLVESPTYHGALGILRRRRARLAAVPVTSDGWDAARLSRMVEAARPALAYLTPDFHNPTGALMPPGLRTRVADLAARHNMTVIADETLRDLDLRVPAEPIAHLAGPGIIAIGSTSKLVWGGLRVGWLRADASRIRELRLNPLQARLSPPPLEQLIACELLSDPRDLLRDRRDRLRAQRDHLAALLDGAGDWSFTLPPGGLCLWLRLHDIDATALATRAAGRGVKLSAGPAFSADRTLTHYLRIPFTGTPETLTRAVDALA</sequence>
<accession>A0A931CHC7</accession>
<keyword evidence="4" id="KW-0238">DNA-binding</keyword>
<dbReference type="PANTHER" id="PTHR46577:SF1">
    <property type="entry name" value="HTH-TYPE TRANSCRIPTIONAL REGULATORY PROTEIN GABR"/>
    <property type="match status" value="1"/>
</dbReference>
<evidence type="ECO:0000256" key="1">
    <source>
        <dbReference type="ARBA" id="ARBA00005384"/>
    </source>
</evidence>
<dbReference type="PROSITE" id="PS50949">
    <property type="entry name" value="HTH_GNTR"/>
    <property type="match status" value="1"/>
</dbReference>
<evidence type="ECO:0000259" key="6">
    <source>
        <dbReference type="PROSITE" id="PS50949"/>
    </source>
</evidence>
<dbReference type="InterPro" id="IPR004839">
    <property type="entry name" value="Aminotransferase_I/II_large"/>
</dbReference>
<dbReference type="EMBL" id="JADQTO010000021">
    <property type="protein sequence ID" value="MBG0566486.1"/>
    <property type="molecule type" value="Genomic_DNA"/>
</dbReference>
<dbReference type="CDD" id="cd00609">
    <property type="entry name" value="AAT_like"/>
    <property type="match status" value="1"/>
</dbReference>
<protein>
    <submittedName>
        <fullName evidence="7">PLP-dependent aminotransferase family protein</fullName>
    </submittedName>
</protein>
<dbReference type="SUPFAM" id="SSF46785">
    <property type="entry name" value="Winged helix' DNA-binding domain"/>
    <property type="match status" value="1"/>
</dbReference>
<dbReference type="InterPro" id="IPR036390">
    <property type="entry name" value="WH_DNA-bd_sf"/>
</dbReference>
<dbReference type="PANTHER" id="PTHR46577">
    <property type="entry name" value="HTH-TYPE TRANSCRIPTIONAL REGULATORY PROTEIN GABR"/>
    <property type="match status" value="1"/>
</dbReference>
<keyword evidence="5" id="KW-0804">Transcription</keyword>
<dbReference type="GO" id="GO:0003700">
    <property type="term" value="F:DNA-binding transcription factor activity"/>
    <property type="evidence" value="ECO:0007669"/>
    <property type="project" value="InterPro"/>
</dbReference>
<evidence type="ECO:0000313" key="8">
    <source>
        <dbReference type="Proteomes" id="UP000598146"/>
    </source>
</evidence>
<evidence type="ECO:0000256" key="2">
    <source>
        <dbReference type="ARBA" id="ARBA00022898"/>
    </source>
</evidence>
<reference evidence="7" key="1">
    <citation type="submission" date="2020-11" db="EMBL/GenBank/DDBJ databases">
        <title>Isolation and identification of active actinomycetes.</title>
        <authorList>
            <person name="Sun X."/>
        </authorList>
    </citation>
    <scope>NUCLEOTIDE SEQUENCE</scope>
    <source>
        <strain evidence="7">NEAU-A11</strain>
    </source>
</reference>
<dbReference type="InterPro" id="IPR000524">
    <property type="entry name" value="Tscrpt_reg_HTH_GntR"/>
</dbReference>
<evidence type="ECO:0000256" key="4">
    <source>
        <dbReference type="ARBA" id="ARBA00023125"/>
    </source>
</evidence>
<dbReference type="Gene3D" id="3.40.640.10">
    <property type="entry name" value="Type I PLP-dependent aspartate aminotransferase-like (Major domain)"/>
    <property type="match status" value="1"/>
</dbReference>
<dbReference type="InterPro" id="IPR051446">
    <property type="entry name" value="HTH_trans_reg/aminotransferase"/>
</dbReference>
<keyword evidence="3" id="KW-0805">Transcription regulation</keyword>
<dbReference type="CDD" id="cd07377">
    <property type="entry name" value="WHTH_GntR"/>
    <property type="match status" value="1"/>
</dbReference>
<gene>
    <name evidence="7" type="ORF">I4J89_34085</name>
</gene>
<dbReference type="InterPro" id="IPR015424">
    <property type="entry name" value="PyrdxlP-dep_Trfase"/>
</dbReference>
<evidence type="ECO:0000256" key="3">
    <source>
        <dbReference type="ARBA" id="ARBA00023015"/>
    </source>
</evidence>
<organism evidence="7 8">
    <name type="scientific">Actinoplanes aureus</name>
    <dbReference type="NCBI Taxonomy" id="2792083"/>
    <lineage>
        <taxon>Bacteria</taxon>
        <taxon>Bacillati</taxon>
        <taxon>Actinomycetota</taxon>
        <taxon>Actinomycetes</taxon>
        <taxon>Micromonosporales</taxon>
        <taxon>Micromonosporaceae</taxon>
        <taxon>Actinoplanes</taxon>
    </lineage>
</organism>
<dbReference type="AlphaFoldDB" id="A0A931CHC7"/>
<dbReference type="InterPro" id="IPR036388">
    <property type="entry name" value="WH-like_DNA-bd_sf"/>
</dbReference>
<proteinExistence type="inferred from homology"/>
<keyword evidence="7" id="KW-0808">Transferase</keyword>
<keyword evidence="2" id="KW-0663">Pyridoxal phosphate</keyword>
<dbReference type="RefSeq" id="WP_196418267.1">
    <property type="nucleotide sequence ID" value="NZ_JADQTO010000021.1"/>
</dbReference>
<evidence type="ECO:0000313" key="7">
    <source>
        <dbReference type="EMBL" id="MBG0566486.1"/>
    </source>
</evidence>
<dbReference type="InterPro" id="IPR015421">
    <property type="entry name" value="PyrdxlP-dep_Trfase_major"/>
</dbReference>
<dbReference type="GO" id="GO:0003677">
    <property type="term" value="F:DNA binding"/>
    <property type="evidence" value="ECO:0007669"/>
    <property type="project" value="UniProtKB-KW"/>
</dbReference>
<dbReference type="Proteomes" id="UP000598146">
    <property type="component" value="Unassembled WGS sequence"/>
</dbReference>
<feature type="domain" description="HTH gntR-type" evidence="6">
    <location>
        <begin position="21"/>
        <end position="89"/>
    </location>
</feature>
<dbReference type="Pfam" id="PF00155">
    <property type="entry name" value="Aminotran_1_2"/>
    <property type="match status" value="1"/>
</dbReference>
<comment type="similarity">
    <text evidence="1">In the C-terminal section; belongs to the class-I pyridoxal-phosphate-dependent aminotransferase family.</text>
</comment>
<dbReference type="Pfam" id="PF00392">
    <property type="entry name" value="GntR"/>
    <property type="match status" value="1"/>
</dbReference>
<dbReference type="GO" id="GO:0030170">
    <property type="term" value="F:pyridoxal phosphate binding"/>
    <property type="evidence" value="ECO:0007669"/>
    <property type="project" value="InterPro"/>
</dbReference>
<evidence type="ECO:0000256" key="5">
    <source>
        <dbReference type="ARBA" id="ARBA00023163"/>
    </source>
</evidence>
<name>A0A931CHC7_9ACTN</name>